<dbReference type="STRING" id="1447883.A0A2B7XJ74"/>
<evidence type="ECO:0000256" key="1">
    <source>
        <dbReference type="ARBA" id="ARBA00004123"/>
    </source>
</evidence>
<dbReference type="InterPro" id="IPR007832">
    <property type="entry name" value="RNA_pol_Rpc34"/>
</dbReference>
<keyword evidence="9" id="KW-1185">Reference proteome</keyword>
<evidence type="ECO:0000313" key="9">
    <source>
        <dbReference type="Proteomes" id="UP000224634"/>
    </source>
</evidence>
<dbReference type="Pfam" id="PF05158">
    <property type="entry name" value="RNA_pol_Rpc34"/>
    <property type="match status" value="1"/>
</dbReference>
<sequence length="364" mass="40058">MAASSAAGSSRGGAADFKELASTLYTRCVADFPLDHLFYQKDLLSVGVIPNDDLGLLMRCVQSLVDQSLLRLLQGKDDRLAWKIIDQSDAEKLQNLNSEERLIYGVVHSTGRSGVWTQTIRSRTGLHQTIVNRCLKSLEKKNYIKSVRNVKYPQRKMYMLAGLQPSEDVTGGAWFTDGVLDADFIRGLGGWIEHWVSSRSFYDPAAAADRHNKKRQKTMARPSEETQYLPYLPSYSGYPTVADITNAINSSGLTPVTMGEASTAQLLEMLCYDGKLISLRDGAAYKSVKRPNQISLQRDLGLQGPGGAEQGQEGQEEELSLGPNAMTEAPCGRCPVFALCQEGGPVNAENCEYFGDWLKKALAF</sequence>
<dbReference type="GO" id="GO:0005666">
    <property type="term" value="C:RNA polymerase III complex"/>
    <property type="evidence" value="ECO:0007669"/>
    <property type="project" value="UniProtKB-UniRule"/>
</dbReference>
<comment type="subcellular location">
    <subcellularLocation>
        <location evidence="1 6">Nucleus</location>
    </subcellularLocation>
</comment>
<dbReference type="GO" id="GO:0005737">
    <property type="term" value="C:cytoplasm"/>
    <property type="evidence" value="ECO:0007669"/>
    <property type="project" value="UniProtKB-ARBA"/>
</dbReference>
<protein>
    <recommendedName>
        <fullName evidence="6">DNA-directed RNA polymerase III subunit RPC6</fullName>
        <shortName evidence="6">RNA polymerase III subunit C6</shortName>
    </recommendedName>
</protein>
<evidence type="ECO:0000256" key="4">
    <source>
        <dbReference type="ARBA" id="ARBA00023163"/>
    </source>
</evidence>
<gene>
    <name evidence="8" type="ORF">AJ80_07808</name>
</gene>
<dbReference type="GO" id="GO:0005654">
    <property type="term" value="C:nucleoplasm"/>
    <property type="evidence" value="ECO:0007669"/>
    <property type="project" value="UniProtKB-ARBA"/>
</dbReference>
<dbReference type="InterPro" id="IPR036390">
    <property type="entry name" value="WH_DNA-bd_sf"/>
</dbReference>
<comment type="function">
    <text evidence="6">DNA-dependent RNA polymerase catalyzes the transcription of DNA into RNA using the four ribonucleoside triphosphates as substrates. Specific peripheric component of RNA polymerase III which synthesizes small RNAs, such as 5S rRNA and tRNAs.</text>
</comment>
<dbReference type="SUPFAM" id="SSF46785">
    <property type="entry name" value="Winged helix' DNA-binding domain"/>
    <property type="match status" value="1"/>
</dbReference>
<reference evidence="8" key="1">
    <citation type="submission" date="2017-10" db="EMBL/GenBank/DDBJ databases">
        <title>Comparative genomics in systemic dimorphic fungi from Ajellomycetaceae.</title>
        <authorList>
            <person name="Munoz J.F."/>
            <person name="Mcewen J.G."/>
            <person name="Clay O.K."/>
            <person name="Cuomo C.A."/>
        </authorList>
    </citation>
    <scope>NUCLEOTIDE SEQUENCE [LARGE SCALE GENOMIC DNA]</scope>
    <source>
        <strain evidence="8">UAMH7299</strain>
    </source>
</reference>
<proteinExistence type="inferred from homology"/>
<keyword evidence="5 6" id="KW-0539">Nucleus</keyword>
<comment type="similarity">
    <text evidence="2 6">Belongs to the eukaryotic RPC34/RPC39 RNA polymerase subunit family.</text>
</comment>
<dbReference type="EMBL" id="PDNA01000158">
    <property type="protein sequence ID" value="PGH08687.1"/>
    <property type="molecule type" value="Genomic_DNA"/>
</dbReference>
<evidence type="ECO:0000313" key="8">
    <source>
        <dbReference type="EMBL" id="PGH08687.1"/>
    </source>
</evidence>
<comment type="caution">
    <text evidence="8">The sequence shown here is derived from an EMBL/GenBank/DDBJ whole genome shotgun (WGS) entry which is preliminary data.</text>
</comment>
<evidence type="ECO:0000256" key="7">
    <source>
        <dbReference type="SAM" id="MobiDB-lite"/>
    </source>
</evidence>
<evidence type="ECO:0000256" key="3">
    <source>
        <dbReference type="ARBA" id="ARBA00022478"/>
    </source>
</evidence>
<dbReference type="PANTHER" id="PTHR12780">
    <property type="entry name" value="RNA POLYMERASE III DNA DIRECTED , 39KD SUBUNIT-RELATED"/>
    <property type="match status" value="1"/>
</dbReference>
<keyword evidence="3 6" id="KW-0240">DNA-directed RNA polymerase</keyword>
<dbReference type="Proteomes" id="UP000224634">
    <property type="component" value="Unassembled WGS sequence"/>
</dbReference>
<dbReference type="Gene3D" id="1.10.10.10">
    <property type="entry name" value="Winged helix-like DNA-binding domain superfamily/Winged helix DNA-binding domain"/>
    <property type="match status" value="1"/>
</dbReference>
<accession>A0A2B7XJ74</accession>
<keyword evidence="4 6" id="KW-0804">Transcription</keyword>
<feature type="region of interest" description="Disordered" evidence="7">
    <location>
        <begin position="298"/>
        <end position="319"/>
    </location>
</feature>
<dbReference type="PIRSF" id="PIRSF028763">
    <property type="entry name" value="RNA_pol_Rpc34"/>
    <property type="match status" value="1"/>
</dbReference>
<organism evidence="8 9">
    <name type="scientific">Polytolypa hystricis (strain UAMH7299)</name>
    <dbReference type="NCBI Taxonomy" id="1447883"/>
    <lineage>
        <taxon>Eukaryota</taxon>
        <taxon>Fungi</taxon>
        <taxon>Dikarya</taxon>
        <taxon>Ascomycota</taxon>
        <taxon>Pezizomycotina</taxon>
        <taxon>Eurotiomycetes</taxon>
        <taxon>Eurotiomycetidae</taxon>
        <taxon>Onygenales</taxon>
        <taxon>Onygenales incertae sedis</taxon>
        <taxon>Polytolypa</taxon>
    </lineage>
</organism>
<dbReference type="AlphaFoldDB" id="A0A2B7XJ74"/>
<evidence type="ECO:0000256" key="2">
    <source>
        <dbReference type="ARBA" id="ARBA00011038"/>
    </source>
</evidence>
<dbReference type="GO" id="GO:0006383">
    <property type="term" value="P:transcription by RNA polymerase III"/>
    <property type="evidence" value="ECO:0007669"/>
    <property type="project" value="UniProtKB-UniRule"/>
</dbReference>
<dbReference type="OrthoDB" id="613763at2759"/>
<dbReference type="FunFam" id="1.10.10.10:FF:000116">
    <property type="entry name" value="DNA-directed RNA polymerase III subunit RPC6"/>
    <property type="match status" value="1"/>
</dbReference>
<dbReference type="InterPro" id="IPR036388">
    <property type="entry name" value="WH-like_DNA-bd_sf"/>
</dbReference>
<dbReference type="InterPro" id="IPR016049">
    <property type="entry name" value="RNA_pol_Rpc34-like"/>
</dbReference>
<evidence type="ECO:0000256" key="5">
    <source>
        <dbReference type="ARBA" id="ARBA00023242"/>
    </source>
</evidence>
<name>A0A2B7XJ74_POLH7</name>
<evidence type="ECO:0000256" key="6">
    <source>
        <dbReference type="PIRNR" id="PIRNR028763"/>
    </source>
</evidence>